<dbReference type="Pfam" id="PF01657">
    <property type="entry name" value="Stress-antifung"/>
    <property type="match status" value="1"/>
</dbReference>
<dbReference type="PANTHER" id="PTHR32099:SF51">
    <property type="entry name" value="CYSTEINE-RICH RECEPTOR-LIKE PROTEIN KINASE 25 ISOFORM X1"/>
    <property type="match status" value="1"/>
</dbReference>
<feature type="domain" description="Gnk2-homologous" evidence="4">
    <location>
        <begin position="29"/>
        <end position="130"/>
    </location>
</feature>
<evidence type="ECO:0000256" key="2">
    <source>
        <dbReference type="ARBA" id="ARBA00022737"/>
    </source>
</evidence>
<evidence type="ECO:0000313" key="6">
    <source>
        <dbReference type="Proteomes" id="UP000596660"/>
    </source>
</evidence>
<evidence type="ECO:0000313" key="5">
    <source>
        <dbReference type="EnsemblPlants" id="AUR62002692-RA:cds"/>
    </source>
</evidence>
<keyword evidence="1 3" id="KW-0732">Signal</keyword>
<dbReference type="InterPro" id="IPR038408">
    <property type="entry name" value="GNK2_sf"/>
</dbReference>
<evidence type="ECO:0000256" key="1">
    <source>
        <dbReference type="ARBA" id="ARBA00022729"/>
    </source>
</evidence>
<sequence>MSISIYSNIKITLFFIVSIFLIRINSQPTHDIFGSCHGGGKDDEYKSQTDINKAITQLISNASNTYFSNISTGSGSDQFNALYYCRYDFSLQTCKSRVESAFEIARSCLLNKESDRYFEECMIYYSNNTISTEREGMSRMATSGGRNLTVEEQSNFRQILDKTISNLTNNVNLEFNNSSRIFATTSEKYSSTETLYAIGQCNPYIPSTNCEIFSIGS</sequence>
<dbReference type="AlphaFoldDB" id="A0A803KUI4"/>
<evidence type="ECO:0000259" key="4">
    <source>
        <dbReference type="PROSITE" id="PS51473"/>
    </source>
</evidence>
<dbReference type="OrthoDB" id="1734535at2759"/>
<protein>
    <recommendedName>
        <fullName evidence="4">Gnk2-homologous domain-containing protein</fullName>
    </recommendedName>
</protein>
<feature type="chain" id="PRO_5031158263" description="Gnk2-homologous domain-containing protein" evidence="3">
    <location>
        <begin position="27"/>
        <end position="217"/>
    </location>
</feature>
<dbReference type="EnsemblPlants" id="AUR62002692-RA">
    <property type="protein sequence ID" value="AUR62002692-RA:cds"/>
    <property type="gene ID" value="AUR62002692"/>
</dbReference>
<dbReference type="SMR" id="A0A803KUI4"/>
<dbReference type="CDD" id="cd23509">
    <property type="entry name" value="Gnk2-like"/>
    <property type="match status" value="1"/>
</dbReference>
<reference evidence="5" key="1">
    <citation type="journal article" date="2017" name="Nature">
        <title>The genome of Chenopodium quinoa.</title>
        <authorList>
            <person name="Jarvis D.E."/>
            <person name="Ho Y.S."/>
            <person name="Lightfoot D.J."/>
            <person name="Schmoeckel S.M."/>
            <person name="Li B."/>
            <person name="Borm T.J.A."/>
            <person name="Ohyanagi H."/>
            <person name="Mineta K."/>
            <person name="Michell C.T."/>
            <person name="Saber N."/>
            <person name="Kharbatia N.M."/>
            <person name="Rupper R.R."/>
            <person name="Sharp A.R."/>
            <person name="Dally N."/>
            <person name="Boughton B.A."/>
            <person name="Woo Y.H."/>
            <person name="Gao G."/>
            <person name="Schijlen E.G.W.M."/>
            <person name="Guo X."/>
            <person name="Momin A.A."/>
            <person name="Negrao S."/>
            <person name="Al-Babili S."/>
            <person name="Gehring C."/>
            <person name="Roessner U."/>
            <person name="Jung C."/>
            <person name="Murphy K."/>
            <person name="Arold S.T."/>
            <person name="Gojobori T."/>
            <person name="van der Linden C.G."/>
            <person name="van Loo E.N."/>
            <person name="Jellen E.N."/>
            <person name="Maughan P.J."/>
            <person name="Tester M."/>
        </authorList>
    </citation>
    <scope>NUCLEOTIDE SEQUENCE [LARGE SCALE GENOMIC DNA]</scope>
    <source>
        <strain evidence="5">cv. PI 614886</strain>
    </source>
</reference>
<dbReference type="KEGG" id="cqi:110691811"/>
<keyword evidence="2" id="KW-0677">Repeat</keyword>
<accession>A0A803KUI4</accession>
<evidence type="ECO:0000256" key="3">
    <source>
        <dbReference type="SAM" id="SignalP"/>
    </source>
</evidence>
<keyword evidence="6" id="KW-1185">Reference proteome</keyword>
<dbReference type="GeneID" id="110691811"/>
<dbReference type="Gene3D" id="3.30.430.20">
    <property type="entry name" value="Gnk2 domain, C-X8-C-X2-C motif"/>
    <property type="match status" value="2"/>
</dbReference>
<name>A0A803KUI4_CHEQI</name>
<dbReference type="PANTHER" id="PTHR32099">
    <property type="entry name" value="CYSTEINE-RICH REPEAT SECRETORY PROTEIN"/>
    <property type="match status" value="1"/>
</dbReference>
<dbReference type="InterPro" id="IPR002902">
    <property type="entry name" value="GNK2"/>
</dbReference>
<dbReference type="PROSITE" id="PS51473">
    <property type="entry name" value="GNK2"/>
    <property type="match status" value="1"/>
</dbReference>
<dbReference type="Gramene" id="AUR62002692-RA">
    <property type="protein sequence ID" value="AUR62002692-RA:cds"/>
    <property type="gene ID" value="AUR62002692"/>
</dbReference>
<dbReference type="Proteomes" id="UP000596660">
    <property type="component" value="Unplaced"/>
</dbReference>
<gene>
    <name evidence="5" type="primary">LOC110691811</name>
</gene>
<feature type="signal peptide" evidence="3">
    <location>
        <begin position="1"/>
        <end position="26"/>
    </location>
</feature>
<dbReference type="RefSeq" id="XP_021724488.1">
    <property type="nucleotide sequence ID" value="XM_021868796.1"/>
</dbReference>
<reference evidence="5" key="2">
    <citation type="submission" date="2021-03" db="UniProtKB">
        <authorList>
            <consortium name="EnsemblPlants"/>
        </authorList>
    </citation>
    <scope>IDENTIFICATION</scope>
</reference>
<organism evidence="5 6">
    <name type="scientific">Chenopodium quinoa</name>
    <name type="common">Quinoa</name>
    <dbReference type="NCBI Taxonomy" id="63459"/>
    <lineage>
        <taxon>Eukaryota</taxon>
        <taxon>Viridiplantae</taxon>
        <taxon>Streptophyta</taxon>
        <taxon>Embryophyta</taxon>
        <taxon>Tracheophyta</taxon>
        <taxon>Spermatophyta</taxon>
        <taxon>Magnoliopsida</taxon>
        <taxon>eudicotyledons</taxon>
        <taxon>Gunneridae</taxon>
        <taxon>Pentapetalae</taxon>
        <taxon>Caryophyllales</taxon>
        <taxon>Chenopodiaceae</taxon>
        <taxon>Chenopodioideae</taxon>
        <taxon>Atripliceae</taxon>
        <taxon>Chenopodium</taxon>
    </lineage>
</organism>
<proteinExistence type="predicted"/>